<accession>A0A484LH13</accession>
<reference evidence="2 3" key="1">
    <citation type="submission" date="2018-04" db="EMBL/GenBank/DDBJ databases">
        <authorList>
            <person name="Vogel A."/>
        </authorList>
    </citation>
    <scope>NUCLEOTIDE SEQUENCE [LARGE SCALE GENOMIC DNA]</scope>
</reference>
<dbReference type="InterPro" id="IPR005069">
    <property type="entry name" value="Nucl-diP-sugar_transferase"/>
</dbReference>
<keyword evidence="3" id="KW-1185">Reference proteome</keyword>
<evidence type="ECO:0000313" key="2">
    <source>
        <dbReference type="EMBL" id="VFQ75815.1"/>
    </source>
</evidence>
<dbReference type="Pfam" id="PF03407">
    <property type="entry name" value="Nucleotid_trans"/>
    <property type="match status" value="1"/>
</dbReference>
<dbReference type="AlphaFoldDB" id="A0A484LH13"/>
<name>A0A484LH13_9ASTE</name>
<proteinExistence type="predicted"/>
<dbReference type="OrthoDB" id="540503at2759"/>
<gene>
    <name evidence="2" type="ORF">CCAM_LOCUS17591</name>
</gene>
<organism evidence="2 3">
    <name type="scientific">Cuscuta campestris</name>
    <dbReference type="NCBI Taxonomy" id="132261"/>
    <lineage>
        <taxon>Eukaryota</taxon>
        <taxon>Viridiplantae</taxon>
        <taxon>Streptophyta</taxon>
        <taxon>Embryophyta</taxon>
        <taxon>Tracheophyta</taxon>
        <taxon>Spermatophyta</taxon>
        <taxon>Magnoliopsida</taxon>
        <taxon>eudicotyledons</taxon>
        <taxon>Gunneridae</taxon>
        <taxon>Pentapetalae</taxon>
        <taxon>asterids</taxon>
        <taxon>lamiids</taxon>
        <taxon>Solanales</taxon>
        <taxon>Convolvulaceae</taxon>
        <taxon>Cuscuteae</taxon>
        <taxon>Cuscuta</taxon>
        <taxon>Cuscuta subgen. Grammica</taxon>
        <taxon>Cuscuta sect. Cleistogrammica</taxon>
    </lineage>
</organism>
<dbReference type="Proteomes" id="UP000595140">
    <property type="component" value="Unassembled WGS sequence"/>
</dbReference>
<dbReference type="PANTHER" id="PTHR46038:SF12">
    <property type="entry name" value="OS03G0731800 PROTEIN"/>
    <property type="match status" value="1"/>
</dbReference>
<dbReference type="InterPro" id="IPR044821">
    <property type="entry name" value="At1g28695/At4g15970-like"/>
</dbReference>
<feature type="domain" description="Nucleotide-diphospho-sugar transferase" evidence="1">
    <location>
        <begin position="113"/>
        <end position="319"/>
    </location>
</feature>
<protein>
    <recommendedName>
        <fullName evidence="1">Nucleotide-diphospho-sugar transferase domain-containing protein</fullName>
    </recommendedName>
</protein>
<dbReference type="EMBL" id="OOIL02001452">
    <property type="protein sequence ID" value="VFQ75815.1"/>
    <property type="molecule type" value="Genomic_DNA"/>
</dbReference>
<sequence length="376" mass="43685">MTTGVKMDRSHNKKYPITSLAMVSLLLVISLCLCTWTPLSISFLPQSHFTSKGTVVKDHLEEALQRATMGARSKTVIITIINRAYVEPVNGETQSMLDLFLEGFWEGEGTRALVNRMLVVSMDRTAYQRCIFRRLHCYRLRTDGDGDGDYASEKLYLSDGFVRMMWRRTLFLTDVLKRGYNFIFSDTDIIWLRNPFTRLSLNTTEDLQISTDAFDGDPWSEKNPINTGFYYVRSNNRTIMMFEAWYKLRERYPSSSRMKEQDVLAKMKRDGMLRDMGLLVRCLDVVHFSGFCSDSKDVTAVVTVHANCCKSIKAKMVDLRNVLKDWKVYRRQKYSSSSNNNKEEISRDFKWSEHVSCRNSWKGFNATTIVHCLHER</sequence>
<evidence type="ECO:0000259" key="1">
    <source>
        <dbReference type="Pfam" id="PF03407"/>
    </source>
</evidence>
<evidence type="ECO:0000313" key="3">
    <source>
        <dbReference type="Proteomes" id="UP000595140"/>
    </source>
</evidence>
<dbReference type="PANTHER" id="PTHR46038">
    <property type="entry name" value="EXPRESSED PROTEIN-RELATED"/>
    <property type="match status" value="1"/>
</dbReference>